<evidence type="ECO:0000256" key="2">
    <source>
        <dbReference type="ARBA" id="ARBA00013090"/>
    </source>
</evidence>
<dbReference type="PANTHER" id="PTHR21198">
    <property type="entry name" value="GLUTAMATE RACEMASE"/>
    <property type="match status" value="1"/>
</dbReference>
<evidence type="ECO:0000256" key="4">
    <source>
        <dbReference type="ARBA" id="ARBA00022984"/>
    </source>
</evidence>
<feature type="active site" description="Proton donor/acceptor" evidence="8">
    <location>
        <position position="187"/>
    </location>
</feature>
<evidence type="ECO:0000256" key="5">
    <source>
        <dbReference type="ARBA" id="ARBA00023235"/>
    </source>
</evidence>
<dbReference type="NCBIfam" id="TIGR00067">
    <property type="entry name" value="glut_race"/>
    <property type="match status" value="1"/>
</dbReference>
<keyword evidence="10" id="KW-1185">Reference proteome</keyword>
<dbReference type="PROSITE" id="PS00924">
    <property type="entry name" value="ASP_GLU_RACEMASE_2"/>
    <property type="match status" value="1"/>
</dbReference>
<feature type="binding site" evidence="8">
    <location>
        <begin position="77"/>
        <end position="78"/>
    </location>
    <ligand>
        <name>substrate</name>
    </ligand>
</feature>
<sequence length="274" mass="28530">MRQDSHGPIGVFDSGIGGLTVLKALMARLPHERTLYLGDTARVPYGTKSGEVVTRYSLKNAEFLLERGIKLLVVACNTASAAALPALQAALPVPVLGVIAPGARTALQRTRGGGVGVIGTPGTVRSGAYQRALEAGNPKVAVKAMACPLFVPLAEEGWTTGDVPLLVAKEYLAGFARDGVDTLVLGCTHYPLLKGVIAEVVGPHVSLVDSAEATAEAVAQLLEEKGLLAPPAPVSAGAPEHAFFVTDVPERFVEVGARFLGRPIPSAEQVDLRF</sequence>
<accession>A0A3A8Q1H8</accession>
<keyword evidence="3 8" id="KW-0133">Cell shape</keyword>
<dbReference type="InterPro" id="IPR015942">
    <property type="entry name" value="Asp/Glu/hydantoin_racemase"/>
</dbReference>
<evidence type="ECO:0000313" key="9">
    <source>
        <dbReference type="EMBL" id="RKH61918.1"/>
    </source>
</evidence>
<dbReference type="AlphaFoldDB" id="A0A3A8Q1H8"/>
<dbReference type="HAMAP" id="MF_00258">
    <property type="entry name" value="Glu_racemase"/>
    <property type="match status" value="1"/>
</dbReference>
<dbReference type="Proteomes" id="UP000282656">
    <property type="component" value="Unassembled WGS sequence"/>
</dbReference>
<dbReference type="GO" id="GO:0071555">
    <property type="term" value="P:cell wall organization"/>
    <property type="evidence" value="ECO:0007669"/>
    <property type="project" value="UniProtKB-KW"/>
</dbReference>
<feature type="active site" description="Proton donor/acceptor" evidence="8">
    <location>
        <position position="76"/>
    </location>
</feature>
<evidence type="ECO:0000256" key="7">
    <source>
        <dbReference type="ARBA" id="ARBA00070053"/>
    </source>
</evidence>
<comment type="similarity">
    <text evidence="8">Belongs to the aspartate/glutamate racemases family.</text>
</comment>
<dbReference type="GO" id="GO:0009252">
    <property type="term" value="P:peptidoglycan biosynthetic process"/>
    <property type="evidence" value="ECO:0007669"/>
    <property type="project" value="UniProtKB-UniRule"/>
</dbReference>
<proteinExistence type="inferred from homology"/>
<feature type="binding site" evidence="8">
    <location>
        <begin position="45"/>
        <end position="46"/>
    </location>
    <ligand>
        <name>substrate</name>
    </ligand>
</feature>
<feature type="binding site" evidence="8">
    <location>
        <begin position="13"/>
        <end position="14"/>
    </location>
    <ligand>
        <name>substrate</name>
    </ligand>
</feature>
<dbReference type="Pfam" id="PF01177">
    <property type="entry name" value="Asp_Glu_race"/>
    <property type="match status" value="1"/>
</dbReference>
<dbReference type="PANTHER" id="PTHR21198:SF2">
    <property type="entry name" value="GLUTAMATE RACEMASE"/>
    <property type="match status" value="1"/>
</dbReference>
<dbReference type="SUPFAM" id="SSF53681">
    <property type="entry name" value="Aspartate/glutamate racemase"/>
    <property type="match status" value="2"/>
</dbReference>
<keyword evidence="5 8" id="KW-0413">Isomerase</keyword>
<dbReference type="EC" id="5.1.1.3" evidence="2 8"/>
<dbReference type="GO" id="GO:0008881">
    <property type="term" value="F:glutamate racemase activity"/>
    <property type="evidence" value="ECO:0007669"/>
    <property type="project" value="UniProtKB-UniRule"/>
</dbReference>
<dbReference type="InterPro" id="IPR004391">
    <property type="entry name" value="Glu_race"/>
</dbReference>
<comment type="function">
    <text evidence="8">Provides the (R)-glutamate required for cell wall biosynthesis.</text>
</comment>
<dbReference type="InterPro" id="IPR033134">
    <property type="entry name" value="Asp/Glu_racemase_AS_2"/>
</dbReference>
<dbReference type="InterPro" id="IPR001920">
    <property type="entry name" value="Asp/Glu_race"/>
</dbReference>
<comment type="pathway">
    <text evidence="8">Cell wall biogenesis; peptidoglycan biosynthesis.</text>
</comment>
<feature type="binding site" evidence="8">
    <location>
        <begin position="188"/>
        <end position="189"/>
    </location>
    <ligand>
        <name>substrate</name>
    </ligand>
</feature>
<dbReference type="PROSITE" id="PS00923">
    <property type="entry name" value="ASP_GLU_RACEMASE_1"/>
    <property type="match status" value="1"/>
</dbReference>
<protein>
    <recommendedName>
        <fullName evidence="7 8">Glutamate racemase</fullName>
        <ecNumber evidence="2 8">5.1.1.3</ecNumber>
    </recommendedName>
</protein>
<keyword evidence="4 8" id="KW-0573">Peptidoglycan synthesis</keyword>
<dbReference type="EMBL" id="RAWM01000120">
    <property type="protein sequence ID" value="RKH61918.1"/>
    <property type="molecule type" value="Genomic_DNA"/>
</dbReference>
<evidence type="ECO:0000256" key="8">
    <source>
        <dbReference type="HAMAP-Rule" id="MF_00258"/>
    </source>
</evidence>
<dbReference type="RefSeq" id="WP_121771370.1">
    <property type="nucleotide sequence ID" value="NZ_RAWM01000120.1"/>
</dbReference>
<name>A0A3A8Q1H8_9BACT</name>
<evidence type="ECO:0000256" key="3">
    <source>
        <dbReference type="ARBA" id="ARBA00022960"/>
    </source>
</evidence>
<evidence type="ECO:0000313" key="10">
    <source>
        <dbReference type="Proteomes" id="UP000282656"/>
    </source>
</evidence>
<dbReference type="GO" id="GO:0008360">
    <property type="term" value="P:regulation of cell shape"/>
    <property type="evidence" value="ECO:0007669"/>
    <property type="project" value="UniProtKB-KW"/>
</dbReference>
<keyword evidence="6 8" id="KW-0961">Cell wall biogenesis/degradation</keyword>
<dbReference type="UniPathway" id="UPA00219"/>
<reference evidence="10" key="1">
    <citation type="submission" date="2018-09" db="EMBL/GenBank/DDBJ databases">
        <authorList>
            <person name="Livingstone P.G."/>
            <person name="Whitworth D.E."/>
        </authorList>
    </citation>
    <scope>NUCLEOTIDE SEQUENCE [LARGE SCALE GENOMIC DNA]</scope>
    <source>
        <strain evidence="10">AB047A</strain>
    </source>
</reference>
<dbReference type="OrthoDB" id="9801055at2"/>
<comment type="catalytic activity">
    <reaction evidence="1 8">
        <text>L-glutamate = D-glutamate</text>
        <dbReference type="Rhea" id="RHEA:12813"/>
        <dbReference type="ChEBI" id="CHEBI:29985"/>
        <dbReference type="ChEBI" id="CHEBI:29986"/>
        <dbReference type="EC" id="5.1.1.3"/>
    </reaction>
</comment>
<organism evidence="9 10">
    <name type="scientific">Corallococcus interemptor</name>
    <dbReference type="NCBI Taxonomy" id="2316720"/>
    <lineage>
        <taxon>Bacteria</taxon>
        <taxon>Pseudomonadati</taxon>
        <taxon>Myxococcota</taxon>
        <taxon>Myxococcia</taxon>
        <taxon>Myxococcales</taxon>
        <taxon>Cystobacterineae</taxon>
        <taxon>Myxococcaceae</taxon>
        <taxon>Corallococcus</taxon>
    </lineage>
</organism>
<evidence type="ECO:0000256" key="1">
    <source>
        <dbReference type="ARBA" id="ARBA00001602"/>
    </source>
</evidence>
<dbReference type="Gene3D" id="3.40.50.1860">
    <property type="match status" value="2"/>
</dbReference>
<dbReference type="InterPro" id="IPR018187">
    <property type="entry name" value="Asp/Glu_racemase_AS_1"/>
</dbReference>
<gene>
    <name evidence="8" type="primary">murI</name>
    <name evidence="9" type="ORF">D7X96_30770</name>
</gene>
<evidence type="ECO:0000256" key="6">
    <source>
        <dbReference type="ARBA" id="ARBA00023316"/>
    </source>
</evidence>
<dbReference type="FunFam" id="3.40.50.1860:FF:000002">
    <property type="entry name" value="Glutamate racemase"/>
    <property type="match status" value="1"/>
</dbReference>
<comment type="caution">
    <text evidence="9">The sequence shown here is derived from an EMBL/GenBank/DDBJ whole genome shotgun (WGS) entry which is preliminary data.</text>
</comment>